<gene>
    <name evidence="3" type="ORF">CLV30_101300</name>
</gene>
<dbReference type="Pfam" id="PF02720">
    <property type="entry name" value="DUF222"/>
    <property type="match status" value="1"/>
</dbReference>
<evidence type="ECO:0000256" key="1">
    <source>
        <dbReference type="SAM" id="MobiDB-lite"/>
    </source>
</evidence>
<feature type="domain" description="HNH nuclease" evidence="2">
    <location>
        <begin position="361"/>
        <end position="413"/>
    </location>
</feature>
<organism evidence="3 4">
    <name type="scientific">Haloactinopolyspora alba</name>
    <dbReference type="NCBI Taxonomy" id="648780"/>
    <lineage>
        <taxon>Bacteria</taxon>
        <taxon>Bacillati</taxon>
        <taxon>Actinomycetota</taxon>
        <taxon>Actinomycetes</taxon>
        <taxon>Jiangellales</taxon>
        <taxon>Jiangellaceae</taxon>
        <taxon>Haloactinopolyspora</taxon>
    </lineage>
</organism>
<dbReference type="SMART" id="SM00507">
    <property type="entry name" value="HNHc"/>
    <property type="match status" value="1"/>
</dbReference>
<sequence>MIDDEDPPGPVAELASHPPGPDLAELLSGLEVGEMSTHDLVAAIQATERQKSHDEAAQIRLLAELARRPEYQRCSCPVDADTGHEHRAVEPAGDEVSLAMSWSPGRARDRVALAAELTDELPHTAAALRSGALDLDKARLIADRTRCLADVELRRRVEAVVLASAATRTRTQLDHRLRHEVITIDPATAEQRRRRAKQRRHVTRPRPATDGATDQMASMELHGPAEDLAALWTALDAAARHARAEGDARTLDGLRFDILTGLGWTGLELGHLGCCNPACTGAESHPLARRHGKAATVQVTVALSTLIGVDEQPGRLDGFGPVTAEVSRRVSAEGPWRRLLTDPAHGRLLEYGRDTYAPPAELASFVAARDRTCRFPTCDRPARDADIDHIRPFDQGGTTDAVNTWSLHDGHHFGKTHHDFTAYIDSSGEAWWVTPAGRCYPASAEMVGPLISNNTEGAHHAAETPPF</sequence>
<feature type="compositionally biased region" description="Basic residues" evidence="1">
    <location>
        <begin position="192"/>
        <end position="204"/>
    </location>
</feature>
<dbReference type="OrthoDB" id="3576300at2"/>
<dbReference type="CDD" id="cd00085">
    <property type="entry name" value="HNHc"/>
    <property type="match status" value="1"/>
</dbReference>
<evidence type="ECO:0000313" key="4">
    <source>
        <dbReference type="Proteomes" id="UP000243528"/>
    </source>
</evidence>
<dbReference type="InterPro" id="IPR003870">
    <property type="entry name" value="DUF222"/>
</dbReference>
<dbReference type="EMBL" id="PYGE01000001">
    <property type="protein sequence ID" value="PSL08329.1"/>
    <property type="molecule type" value="Genomic_DNA"/>
</dbReference>
<dbReference type="InterPro" id="IPR003615">
    <property type="entry name" value="HNH_nuc"/>
</dbReference>
<feature type="region of interest" description="Disordered" evidence="1">
    <location>
        <begin position="189"/>
        <end position="212"/>
    </location>
</feature>
<comment type="caution">
    <text evidence="3">The sequence shown here is derived from an EMBL/GenBank/DDBJ whole genome shotgun (WGS) entry which is preliminary data.</text>
</comment>
<dbReference type="Proteomes" id="UP000243528">
    <property type="component" value="Unassembled WGS sequence"/>
</dbReference>
<keyword evidence="4" id="KW-1185">Reference proteome</keyword>
<dbReference type="AlphaFoldDB" id="A0A2P8EFU1"/>
<evidence type="ECO:0000259" key="2">
    <source>
        <dbReference type="SMART" id="SM00507"/>
    </source>
</evidence>
<accession>A0A2P8EFU1</accession>
<dbReference type="RefSeq" id="WP_106535398.1">
    <property type="nucleotide sequence ID" value="NZ_ML142897.1"/>
</dbReference>
<evidence type="ECO:0000313" key="3">
    <source>
        <dbReference type="EMBL" id="PSL08329.1"/>
    </source>
</evidence>
<reference evidence="3 4" key="1">
    <citation type="submission" date="2018-03" db="EMBL/GenBank/DDBJ databases">
        <title>Genomic Encyclopedia of Archaeal and Bacterial Type Strains, Phase II (KMG-II): from individual species to whole genera.</title>
        <authorList>
            <person name="Goeker M."/>
        </authorList>
    </citation>
    <scope>NUCLEOTIDE SEQUENCE [LARGE SCALE GENOMIC DNA]</scope>
    <source>
        <strain evidence="3 4">DSM 45211</strain>
    </source>
</reference>
<protein>
    <submittedName>
        <fullName evidence="3">Uncharacterized protein DUF222</fullName>
    </submittedName>
</protein>
<name>A0A2P8EFU1_9ACTN</name>
<proteinExistence type="predicted"/>
<feature type="region of interest" description="Disordered" evidence="1">
    <location>
        <begin position="1"/>
        <end position="20"/>
    </location>
</feature>